<dbReference type="Gene3D" id="1.10.287.130">
    <property type="match status" value="1"/>
</dbReference>
<dbReference type="PROSITE" id="PS50109">
    <property type="entry name" value="HIS_KIN"/>
    <property type="match status" value="1"/>
</dbReference>
<evidence type="ECO:0000256" key="3">
    <source>
        <dbReference type="ARBA" id="ARBA00022485"/>
    </source>
</evidence>
<dbReference type="InterPro" id="IPR036097">
    <property type="entry name" value="HisK_dim/P_sf"/>
</dbReference>
<protein>
    <recommendedName>
        <fullName evidence="2">histidine kinase</fullName>
        <ecNumber evidence="2">2.7.13.3</ecNumber>
    </recommendedName>
</protein>
<evidence type="ECO:0000259" key="11">
    <source>
        <dbReference type="PROSITE" id="PS51379"/>
    </source>
</evidence>
<keyword evidence="4" id="KW-0597">Phosphoprotein</keyword>
<dbReference type="InterPro" id="IPR036890">
    <property type="entry name" value="HATPase_C_sf"/>
</dbReference>
<feature type="region of interest" description="Disordered" evidence="9">
    <location>
        <begin position="472"/>
        <end position="505"/>
    </location>
</feature>
<sequence length="698" mass="76060">MAVVRTSSGKCKRCYTCVRQCPVKAISVEQGMAQVIEDFCVSCGTCVRVCNQKAKEVDSDVERVRQAFAANREVVALIAPSFPASFHFCAPTQVVAALKILGFSRVVEVAYGAELVARESRRLLFNPAIRKPLIASPCPVVVFLIEKHFPHLLPHLAPIVSPVIAIGRYLRARETGTPATLVFIGPCIAKKQEIRDPSVAGIVDLALTFREVKEMLRDRGLDPSRLDGVPADPPHPGEGRVFPLVGGILKAGGIGTDILDRRIAIIEGHHETMEFLSSFEEHAPDQEFIDILFCRGCIDGVEIDSDLSYLQKHRKILELVGESRHLNPSSLPEVPLTRRYEDRKRRLVEPTEEQINLILTSFGKRSPEDQLNCGACGYRTCRDKARAVFHGFAEPEMCLPHIIRQLEESCTELQRSHEELKKAQDELVHSEKLASLGQLSAGVAHELNNPLGGILLFSNILLDRLKKERAKAAGQGPATAGPEAGPAGSNGTGSNGAGGNDPGIPEELDVIVKEATRCRNIVRGLLDFARQSKLQRTHVDLVALLREIIALSMRTAPAGIKAQEDFPPDLPPCLLDPVQIRQALTNLINNAIEAMPNGGVLTVAVRPLPERQQVEVTIADTGVGIPEENLSKLFTPFYTTKGIGKGTGLGLAITYGIVKMHRGTITVQSKPGEGTRFTIVLPVENGHSETPIGFHGKF</sequence>
<dbReference type="InterPro" id="IPR004358">
    <property type="entry name" value="Sig_transdc_His_kin-like_C"/>
</dbReference>
<dbReference type="Pfam" id="PF13237">
    <property type="entry name" value="Fer4_10"/>
    <property type="match status" value="1"/>
</dbReference>
<dbReference type="InterPro" id="IPR004108">
    <property type="entry name" value="Fe_hydrogenase_lsu_C"/>
</dbReference>
<dbReference type="GO" id="GO:0051539">
    <property type="term" value="F:4 iron, 4 sulfur cluster binding"/>
    <property type="evidence" value="ECO:0007669"/>
    <property type="project" value="UniProtKB-KW"/>
</dbReference>
<feature type="domain" description="4Fe-4S" evidence="12">
    <location>
        <begin position="354"/>
        <end position="416"/>
    </location>
</feature>
<proteinExistence type="predicted"/>
<dbReference type="SUPFAM" id="SSF54862">
    <property type="entry name" value="4Fe-4S ferredoxins"/>
    <property type="match status" value="1"/>
</dbReference>
<dbReference type="InterPro" id="IPR003594">
    <property type="entry name" value="HATPase_dom"/>
</dbReference>
<dbReference type="Pfam" id="PF02518">
    <property type="entry name" value="HATPase_c"/>
    <property type="match status" value="1"/>
</dbReference>
<name>A0A367ZN70_9BACT</name>
<comment type="catalytic activity">
    <reaction evidence="1">
        <text>ATP + protein L-histidine = ADP + protein N-phospho-L-histidine.</text>
        <dbReference type="EC" id="2.7.13.3"/>
    </reaction>
</comment>
<feature type="domain" description="4Fe-4S ferredoxin-type" evidence="11">
    <location>
        <begin position="31"/>
        <end position="60"/>
    </location>
</feature>
<keyword evidence="8" id="KW-0175">Coiled coil</keyword>
<dbReference type="SUPFAM" id="SSF53920">
    <property type="entry name" value="Fe-only hydrogenase"/>
    <property type="match status" value="1"/>
</dbReference>
<evidence type="ECO:0000256" key="9">
    <source>
        <dbReference type="SAM" id="MobiDB-lite"/>
    </source>
</evidence>
<dbReference type="Pfam" id="PF04060">
    <property type="entry name" value="FeS"/>
    <property type="match status" value="1"/>
</dbReference>
<evidence type="ECO:0000256" key="4">
    <source>
        <dbReference type="ARBA" id="ARBA00022553"/>
    </source>
</evidence>
<dbReference type="InterPro" id="IPR007202">
    <property type="entry name" value="4Fe-4S_dom"/>
</dbReference>
<dbReference type="Gene3D" id="3.30.70.20">
    <property type="match status" value="1"/>
</dbReference>
<evidence type="ECO:0000256" key="1">
    <source>
        <dbReference type="ARBA" id="ARBA00000085"/>
    </source>
</evidence>
<organism evidence="13 14">
    <name type="scientific">Candidatus Ozemobacter sibiricus</name>
    <dbReference type="NCBI Taxonomy" id="2268124"/>
    <lineage>
        <taxon>Bacteria</taxon>
        <taxon>Candidatus Ozemobacteria</taxon>
        <taxon>Candidatus Ozemobacterales</taxon>
        <taxon>Candidatus Ozemobacteraceae</taxon>
        <taxon>Candidatus Ozemobacter</taxon>
    </lineage>
</organism>
<evidence type="ECO:0000259" key="12">
    <source>
        <dbReference type="PROSITE" id="PS51656"/>
    </source>
</evidence>
<dbReference type="PANTHER" id="PTHR43065:SF42">
    <property type="entry name" value="TWO-COMPONENT SENSOR PPRA"/>
    <property type="match status" value="1"/>
</dbReference>
<dbReference type="SMART" id="SM00387">
    <property type="entry name" value="HATPase_c"/>
    <property type="match status" value="1"/>
</dbReference>
<dbReference type="Gene3D" id="1.10.15.40">
    <property type="entry name" value="Electron transport complex subunit B, putative Fe-S cluster"/>
    <property type="match status" value="1"/>
</dbReference>
<evidence type="ECO:0000256" key="7">
    <source>
        <dbReference type="ARBA" id="ARBA00023014"/>
    </source>
</evidence>
<keyword evidence="5" id="KW-0479">Metal-binding</keyword>
<dbReference type="InterPro" id="IPR005467">
    <property type="entry name" value="His_kinase_dom"/>
</dbReference>
<keyword evidence="13" id="KW-0808">Transferase</keyword>
<reference evidence="13 14" key="1">
    <citation type="submission" date="2018-05" db="EMBL/GenBank/DDBJ databases">
        <title>A metagenomic window into the 2 km-deep terrestrial subsurface aquifer revealed taxonomically and functionally diverse microbial community comprising novel uncultured bacterial lineages.</title>
        <authorList>
            <person name="Kadnikov V.V."/>
            <person name="Mardanov A.V."/>
            <person name="Beletsky A.V."/>
            <person name="Banks D."/>
            <person name="Pimenov N.V."/>
            <person name="Frank Y.A."/>
            <person name="Karnachuk O.V."/>
            <person name="Ravin N.V."/>
        </authorList>
    </citation>
    <scope>NUCLEOTIDE SEQUENCE [LARGE SCALE GENOMIC DNA]</scope>
    <source>
        <strain evidence="13">BY5</strain>
    </source>
</reference>
<gene>
    <name evidence="13" type="ORF">OZSIB_4332</name>
</gene>
<dbReference type="InterPro" id="IPR003661">
    <property type="entry name" value="HisK_dim/P_dom"/>
</dbReference>
<evidence type="ECO:0000313" key="13">
    <source>
        <dbReference type="EMBL" id="RCK79578.1"/>
    </source>
</evidence>
<evidence type="ECO:0000256" key="6">
    <source>
        <dbReference type="ARBA" id="ARBA00023004"/>
    </source>
</evidence>
<dbReference type="EC" id="2.7.13.3" evidence="2"/>
<dbReference type="Pfam" id="PF00512">
    <property type="entry name" value="HisKA"/>
    <property type="match status" value="1"/>
</dbReference>
<dbReference type="GO" id="GO:0046872">
    <property type="term" value="F:metal ion binding"/>
    <property type="evidence" value="ECO:0007669"/>
    <property type="project" value="UniProtKB-KW"/>
</dbReference>
<keyword evidence="3" id="KW-0004">4Fe-4S</keyword>
<keyword evidence="6" id="KW-0408">Iron</keyword>
<keyword evidence="13" id="KW-0418">Kinase</keyword>
<dbReference type="Proteomes" id="UP000252355">
    <property type="component" value="Unassembled WGS sequence"/>
</dbReference>
<evidence type="ECO:0000259" key="10">
    <source>
        <dbReference type="PROSITE" id="PS50109"/>
    </source>
</evidence>
<dbReference type="PROSITE" id="PS51656">
    <property type="entry name" value="4FE4S"/>
    <property type="match status" value="1"/>
</dbReference>
<feature type="coiled-coil region" evidence="8">
    <location>
        <begin position="403"/>
        <end position="433"/>
    </location>
</feature>
<dbReference type="PROSITE" id="PS51379">
    <property type="entry name" value="4FE4S_FER_2"/>
    <property type="match status" value="2"/>
</dbReference>
<feature type="domain" description="Histidine kinase" evidence="10">
    <location>
        <begin position="442"/>
        <end position="685"/>
    </location>
</feature>
<dbReference type="SMART" id="SM00388">
    <property type="entry name" value="HisKA"/>
    <property type="match status" value="1"/>
</dbReference>
<dbReference type="InterPro" id="IPR017896">
    <property type="entry name" value="4Fe4S_Fe-S-bd"/>
</dbReference>
<dbReference type="PRINTS" id="PR00344">
    <property type="entry name" value="BCTRLSENSOR"/>
</dbReference>
<evidence type="ECO:0000256" key="2">
    <source>
        <dbReference type="ARBA" id="ARBA00012438"/>
    </source>
</evidence>
<keyword evidence="7" id="KW-0411">Iron-sulfur</keyword>
<dbReference type="GO" id="GO:0000155">
    <property type="term" value="F:phosphorelay sensor kinase activity"/>
    <property type="evidence" value="ECO:0007669"/>
    <property type="project" value="InterPro"/>
</dbReference>
<evidence type="ECO:0000256" key="5">
    <source>
        <dbReference type="ARBA" id="ARBA00022723"/>
    </source>
</evidence>
<accession>A0A367ZN70</accession>
<dbReference type="Pfam" id="PF02906">
    <property type="entry name" value="Fe_hyd_lg_C"/>
    <property type="match status" value="1"/>
</dbReference>
<feature type="compositionally biased region" description="Low complexity" evidence="9">
    <location>
        <begin position="472"/>
        <end position="487"/>
    </location>
</feature>
<evidence type="ECO:0000256" key="8">
    <source>
        <dbReference type="SAM" id="Coils"/>
    </source>
</evidence>
<dbReference type="InterPro" id="IPR009016">
    <property type="entry name" value="Fe_hydrogenase"/>
</dbReference>
<feature type="domain" description="4Fe-4S ferredoxin-type" evidence="11">
    <location>
        <begin position="2"/>
        <end position="30"/>
    </location>
</feature>
<feature type="compositionally biased region" description="Gly residues" evidence="9">
    <location>
        <begin position="488"/>
        <end position="501"/>
    </location>
</feature>
<evidence type="ECO:0000313" key="14">
    <source>
        <dbReference type="Proteomes" id="UP000252355"/>
    </source>
</evidence>
<dbReference type="SUPFAM" id="SSF47384">
    <property type="entry name" value="Homodimeric domain of signal transducing histidine kinase"/>
    <property type="match status" value="1"/>
</dbReference>
<dbReference type="Gene3D" id="3.40.50.1780">
    <property type="match status" value="1"/>
</dbReference>
<dbReference type="Gene3D" id="3.30.565.10">
    <property type="entry name" value="Histidine kinase-like ATPase, C-terminal domain"/>
    <property type="match status" value="1"/>
</dbReference>
<dbReference type="CDD" id="cd00082">
    <property type="entry name" value="HisKA"/>
    <property type="match status" value="1"/>
</dbReference>
<dbReference type="SUPFAM" id="SSF55874">
    <property type="entry name" value="ATPase domain of HSP90 chaperone/DNA topoisomerase II/histidine kinase"/>
    <property type="match status" value="1"/>
</dbReference>
<dbReference type="PANTHER" id="PTHR43065">
    <property type="entry name" value="SENSOR HISTIDINE KINASE"/>
    <property type="match status" value="1"/>
</dbReference>
<dbReference type="AlphaFoldDB" id="A0A367ZN70"/>
<comment type="caution">
    <text evidence="13">The sequence shown here is derived from an EMBL/GenBank/DDBJ whole genome shotgun (WGS) entry which is preliminary data.</text>
</comment>
<dbReference type="EMBL" id="QOQW01000012">
    <property type="protein sequence ID" value="RCK79578.1"/>
    <property type="molecule type" value="Genomic_DNA"/>
</dbReference>